<feature type="transmembrane region" description="Helical" evidence="1">
    <location>
        <begin position="75"/>
        <end position="94"/>
    </location>
</feature>
<feature type="transmembrane region" description="Helical" evidence="1">
    <location>
        <begin position="157"/>
        <end position="176"/>
    </location>
</feature>
<keyword evidence="1" id="KW-0472">Membrane</keyword>
<keyword evidence="1" id="KW-1133">Transmembrane helix</keyword>
<feature type="transmembrane region" description="Helical" evidence="1">
    <location>
        <begin position="23"/>
        <end position="40"/>
    </location>
</feature>
<feature type="transmembrane region" description="Helical" evidence="1">
    <location>
        <begin position="132"/>
        <end position="150"/>
    </location>
</feature>
<keyword evidence="3" id="KW-1185">Reference proteome</keyword>
<dbReference type="AlphaFoldDB" id="A0A8G0ZWW4"/>
<dbReference type="KEGG" id="nsm:JO391_09530"/>
<dbReference type="Proteomes" id="UP000826300">
    <property type="component" value="Chromosome"/>
</dbReference>
<organism evidence="2 3">
    <name type="scientific">Neotabrizicola shimadae</name>
    <dbReference type="NCBI Taxonomy" id="2807096"/>
    <lineage>
        <taxon>Bacteria</taxon>
        <taxon>Pseudomonadati</taxon>
        <taxon>Pseudomonadota</taxon>
        <taxon>Alphaproteobacteria</taxon>
        <taxon>Rhodobacterales</taxon>
        <taxon>Paracoccaceae</taxon>
        <taxon>Neotabrizicola</taxon>
    </lineage>
</organism>
<feature type="transmembrane region" description="Helical" evidence="1">
    <location>
        <begin position="106"/>
        <end position="126"/>
    </location>
</feature>
<sequence>MTDWLAPVDEYCERLGPGLWAEPWNLVTNAAFVLAGAVMWHRCRGMPAGRMLAAMLATIGVGSGLYHAFANPLTMMMDVVPIQVFILAYLYVAFRDFLGLPRWGAGLLTAAFLPYAALTVPLWARLDWLGSSAGYVPVLVVMVVFAGVMAGRAPAVARGLAGAVAIFGVSLTFRTLDEPLCASLPGGTHFLWHLANAVLLAWLIEVWRRQRASELGR</sequence>
<feature type="transmembrane region" description="Helical" evidence="1">
    <location>
        <begin position="52"/>
        <end position="69"/>
    </location>
</feature>
<evidence type="ECO:0000313" key="2">
    <source>
        <dbReference type="EMBL" id="QYZ71703.1"/>
    </source>
</evidence>
<proteinExistence type="predicted"/>
<dbReference type="RefSeq" id="WP_220664299.1">
    <property type="nucleotide sequence ID" value="NZ_CP069370.1"/>
</dbReference>
<reference evidence="2" key="1">
    <citation type="submission" date="2021-02" db="EMBL/GenBank/DDBJ databases">
        <title>Rhodobacter shimadae sp. nov., an aerobic anoxygenic phototrophic bacterium isolated from a hot spring.</title>
        <authorList>
            <person name="Muramatsu S."/>
            <person name="Haruta S."/>
            <person name="Hirose S."/>
            <person name="Hanada S."/>
        </authorList>
    </citation>
    <scope>NUCLEOTIDE SEQUENCE</scope>
    <source>
        <strain evidence="2">N10</strain>
    </source>
</reference>
<gene>
    <name evidence="2" type="ORF">JO391_09530</name>
</gene>
<protein>
    <submittedName>
        <fullName evidence="2">Ceramidase domain-containing protein</fullName>
    </submittedName>
</protein>
<dbReference type="EMBL" id="CP069370">
    <property type="protein sequence ID" value="QYZ71703.1"/>
    <property type="molecule type" value="Genomic_DNA"/>
</dbReference>
<feature type="transmembrane region" description="Helical" evidence="1">
    <location>
        <begin position="188"/>
        <end position="207"/>
    </location>
</feature>
<keyword evidence="1" id="KW-0812">Transmembrane</keyword>
<accession>A0A8G0ZWW4</accession>
<evidence type="ECO:0000256" key="1">
    <source>
        <dbReference type="SAM" id="Phobius"/>
    </source>
</evidence>
<evidence type="ECO:0000313" key="3">
    <source>
        <dbReference type="Proteomes" id="UP000826300"/>
    </source>
</evidence>
<name>A0A8G0ZWW4_9RHOB</name>